<feature type="compositionally biased region" description="Polar residues" evidence="5">
    <location>
        <begin position="257"/>
        <end position="276"/>
    </location>
</feature>
<dbReference type="InterPro" id="IPR005828">
    <property type="entry name" value="MFS_sugar_transport-like"/>
</dbReference>
<feature type="region of interest" description="Disordered" evidence="5">
    <location>
        <begin position="663"/>
        <end position="761"/>
    </location>
</feature>
<accession>A0AAN4YDC2</accession>
<feature type="compositionally biased region" description="Pro residues" evidence="5">
    <location>
        <begin position="569"/>
        <end position="581"/>
    </location>
</feature>
<comment type="caution">
    <text evidence="9">The sequence shown here is derived from an EMBL/GenBank/DDBJ whole genome shotgun (WGS) entry which is preliminary data.</text>
</comment>
<dbReference type="Pfam" id="PF00536">
    <property type="entry name" value="SAM_1"/>
    <property type="match status" value="1"/>
</dbReference>
<keyword evidence="2 6" id="KW-0812">Transmembrane</keyword>
<dbReference type="InterPro" id="IPR001660">
    <property type="entry name" value="SAM"/>
</dbReference>
<protein>
    <submittedName>
        <fullName evidence="9">Unnamed protein product</fullName>
    </submittedName>
</protein>
<feature type="compositionally biased region" description="Low complexity" evidence="5">
    <location>
        <begin position="745"/>
        <end position="756"/>
    </location>
</feature>
<feature type="region of interest" description="Disordered" evidence="5">
    <location>
        <begin position="70"/>
        <end position="294"/>
    </location>
</feature>
<dbReference type="InterPro" id="IPR011993">
    <property type="entry name" value="PH-like_dom_sf"/>
</dbReference>
<dbReference type="Pfam" id="PF00169">
    <property type="entry name" value="PH"/>
    <property type="match status" value="1"/>
</dbReference>
<dbReference type="AlphaFoldDB" id="A0AAN4YDC2"/>
<dbReference type="Pfam" id="PF00083">
    <property type="entry name" value="Sugar_tr"/>
    <property type="match status" value="1"/>
</dbReference>
<feature type="transmembrane region" description="Helical" evidence="6">
    <location>
        <begin position="1022"/>
        <end position="1045"/>
    </location>
</feature>
<comment type="subcellular location">
    <subcellularLocation>
        <location evidence="1">Membrane</location>
    </subcellularLocation>
</comment>
<feature type="compositionally biased region" description="Polar residues" evidence="5">
    <location>
        <begin position="284"/>
        <end position="293"/>
    </location>
</feature>
<dbReference type="InterPro" id="IPR036259">
    <property type="entry name" value="MFS_trans_sf"/>
</dbReference>
<reference evidence="9" key="1">
    <citation type="submission" date="2023-04" db="EMBL/GenBank/DDBJ databases">
        <title>Aspergillus oryzae NBRC 4228.</title>
        <authorList>
            <person name="Ichikawa N."/>
            <person name="Sato H."/>
            <person name="Tonouchi N."/>
        </authorList>
    </citation>
    <scope>NUCLEOTIDE SEQUENCE</scope>
    <source>
        <strain evidence="9">NBRC 4228</strain>
    </source>
</reference>
<dbReference type="Gene3D" id="1.20.1250.20">
    <property type="entry name" value="MFS general substrate transporter like domains"/>
    <property type="match status" value="1"/>
</dbReference>
<sequence>MFGRDSSSSLSTPELPTPDQAPNEPFSFQLDKRIKGPSGPHLFRSSIASYGSAPSTAEIDVYFERSPVQSQLAQAPYSGTQFSETPVTQSQFAPTATPSARSQFSEASSARSQFSETQTRFQYSEPPSGRSQLSVPESLTSSAQFSETQRSRFQYSEPPSAQSQLSVPESSNPRTEFSETQSSRFPYSEPPSAQTYFSGTSSTRPNISIADTPTSRTQFSEPPTARSFYSETSSTRPQFSVAETPNSRIQFSEPPSARSQFSETKSTRSQVSSENPYSRAHFTETPSSKSQFSAGEASMNRYQFSPCTPKAFATVHPDVSQVEESEIRGWMPTQVAHWMHIAGYDDYVIEKFMVNDITGSVLLSLQIDDLKELGIKSFGKRHQLMSSINHLRTTMRKTPDLELPIDHRRSYAVSVSPTGEVLSREAVGLGGSRQVVAGEAVSIVGIEQVLPKPHKCSKGENCPKYRKRQRQLEKLAAEFPDAVLLPGGSMLTGNPGNPDTAKNLLRPTSDAGPSIVASSDIFGPAQETPRLCEEALNEVQKLDPQESIRQFLNYQHVESCDPGSELVPEPAPDPEQPAEPVPALTPPTSHTNNMAANLRNLPKLKIPTDYDSDELTTAVTTQRTITPSVATQTYGSPTVIQQYGPFSSMRTMDHYRRGTPFSEMDAPITALPSDPVGRDVSQSVPPDMRYGNLMQLRQQRHAPRSAFLRPQPSPPQHRAQGRPLTPIEDPEDLRKRSPRIGFHNPSSSDTSLSSDPDVTKSGYMKKRKQARFLRHEWQDAHFTLRGTNLAMHKDELAAIRNSQALDSIDVDDFAVACSSLATSSKLTAAFKRSVLRSGNNISKDNAAFAFSLIPSTKENEKKALFGNSNVKSHHFAVKTRDERIDWMRELMLAKALKKVARSRKVHCNLAPNIRAGQEALIQPWCNVRSAVDQSPICSPESSYQSPLAPGTMTVGLSDPFLMTLSVFIIQVVVVLCVVFCANKLPRRPLLLITTGIMGVSIFVVGCLGIPGGEVSHTFGKVIISFVIIEITAFNFAWGPLGWTIVSLDTYL</sequence>
<dbReference type="CDD" id="cd09535">
    <property type="entry name" value="SAM_BOI-like_fungal"/>
    <property type="match status" value="1"/>
</dbReference>
<dbReference type="InterPro" id="IPR013761">
    <property type="entry name" value="SAM/pointed_sf"/>
</dbReference>
<keyword evidence="4 6" id="KW-0472">Membrane</keyword>
<feature type="compositionally biased region" description="Polar residues" evidence="5">
    <location>
        <begin position="70"/>
        <end position="122"/>
    </location>
</feature>
<evidence type="ECO:0000259" key="8">
    <source>
        <dbReference type="PROSITE" id="PS50105"/>
    </source>
</evidence>
<evidence type="ECO:0000256" key="2">
    <source>
        <dbReference type="ARBA" id="ARBA00022692"/>
    </source>
</evidence>
<dbReference type="SUPFAM" id="SSF47769">
    <property type="entry name" value="SAM/Pointed domain"/>
    <property type="match status" value="1"/>
</dbReference>
<dbReference type="GO" id="GO:0016020">
    <property type="term" value="C:membrane"/>
    <property type="evidence" value="ECO:0007669"/>
    <property type="project" value="UniProtKB-SubCell"/>
</dbReference>
<feature type="region of interest" description="Disordered" evidence="5">
    <location>
        <begin position="1"/>
        <end position="44"/>
    </location>
</feature>
<evidence type="ECO:0000313" key="10">
    <source>
        <dbReference type="Proteomes" id="UP001165205"/>
    </source>
</evidence>
<dbReference type="PROSITE" id="PS50003">
    <property type="entry name" value="PH_DOMAIN"/>
    <property type="match status" value="1"/>
</dbReference>
<feature type="transmembrane region" description="Helical" evidence="6">
    <location>
        <begin position="960"/>
        <end position="982"/>
    </location>
</feature>
<dbReference type="SMART" id="SM00454">
    <property type="entry name" value="SAM"/>
    <property type="match status" value="1"/>
</dbReference>
<organism evidence="9 10">
    <name type="scientific">Aspergillus oryzae</name>
    <name type="common">Yellow koji mold</name>
    <dbReference type="NCBI Taxonomy" id="5062"/>
    <lineage>
        <taxon>Eukaryota</taxon>
        <taxon>Fungi</taxon>
        <taxon>Dikarya</taxon>
        <taxon>Ascomycota</taxon>
        <taxon>Pezizomycotina</taxon>
        <taxon>Eurotiomycetes</taxon>
        <taxon>Eurotiomycetidae</taxon>
        <taxon>Eurotiales</taxon>
        <taxon>Aspergillaceae</taxon>
        <taxon>Aspergillus</taxon>
        <taxon>Aspergillus subgen. Circumdati</taxon>
    </lineage>
</organism>
<dbReference type="GO" id="GO:0022857">
    <property type="term" value="F:transmembrane transporter activity"/>
    <property type="evidence" value="ECO:0007669"/>
    <property type="project" value="InterPro"/>
</dbReference>
<name>A0AAN4YDC2_ASPOZ</name>
<proteinExistence type="predicted"/>
<gene>
    <name evidence="9" type="ORF">Aory04_000399800</name>
</gene>
<dbReference type="InterPro" id="IPR001849">
    <property type="entry name" value="PH_domain"/>
</dbReference>
<feature type="domain" description="SAM" evidence="8">
    <location>
        <begin position="330"/>
        <end position="394"/>
    </location>
</feature>
<dbReference type="Gene3D" id="2.30.29.30">
    <property type="entry name" value="Pleckstrin-homology domain (PH domain)/Phosphotyrosine-binding domain (PTB)"/>
    <property type="match status" value="1"/>
</dbReference>
<dbReference type="EMBL" id="BSYA01000034">
    <property type="protein sequence ID" value="GMG27354.1"/>
    <property type="molecule type" value="Genomic_DNA"/>
</dbReference>
<evidence type="ECO:0000256" key="3">
    <source>
        <dbReference type="ARBA" id="ARBA00022989"/>
    </source>
</evidence>
<dbReference type="PROSITE" id="PS50105">
    <property type="entry name" value="SAM_DOMAIN"/>
    <property type="match status" value="1"/>
</dbReference>
<evidence type="ECO:0000256" key="1">
    <source>
        <dbReference type="ARBA" id="ARBA00004370"/>
    </source>
</evidence>
<evidence type="ECO:0000259" key="7">
    <source>
        <dbReference type="PROSITE" id="PS50003"/>
    </source>
</evidence>
<feature type="region of interest" description="Disordered" evidence="5">
    <location>
        <begin position="560"/>
        <end position="581"/>
    </location>
</feature>
<feature type="compositionally biased region" description="Low complexity" evidence="5">
    <location>
        <begin position="1"/>
        <end position="18"/>
    </location>
</feature>
<keyword evidence="3 6" id="KW-1133">Transmembrane helix</keyword>
<evidence type="ECO:0000256" key="6">
    <source>
        <dbReference type="SAM" id="Phobius"/>
    </source>
</evidence>
<evidence type="ECO:0000256" key="5">
    <source>
        <dbReference type="SAM" id="MobiDB-lite"/>
    </source>
</evidence>
<dbReference type="SUPFAM" id="SSF50729">
    <property type="entry name" value="PH domain-like"/>
    <property type="match status" value="1"/>
</dbReference>
<feature type="compositionally biased region" description="Polar residues" evidence="5">
    <location>
        <begin position="129"/>
        <end position="250"/>
    </location>
</feature>
<evidence type="ECO:0000256" key="4">
    <source>
        <dbReference type="ARBA" id="ARBA00023136"/>
    </source>
</evidence>
<dbReference type="Proteomes" id="UP001165205">
    <property type="component" value="Unassembled WGS sequence"/>
</dbReference>
<dbReference type="SMART" id="SM00233">
    <property type="entry name" value="PH"/>
    <property type="match status" value="1"/>
</dbReference>
<evidence type="ECO:0000313" key="9">
    <source>
        <dbReference type="EMBL" id="GMG27354.1"/>
    </source>
</evidence>
<feature type="domain" description="PH" evidence="7">
    <location>
        <begin position="757"/>
        <end position="895"/>
    </location>
</feature>
<dbReference type="Gene3D" id="1.10.150.50">
    <property type="entry name" value="Transcription Factor, Ets-1"/>
    <property type="match status" value="1"/>
</dbReference>
<feature type="transmembrane region" description="Helical" evidence="6">
    <location>
        <begin position="989"/>
        <end position="1010"/>
    </location>
</feature>